<keyword evidence="7" id="KW-0325">Glycoprotein</keyword>
<organism evidence="11">
    <name type="scientific">Drosophila grimshawi</name>
    <name type="common">Hawaiian fruit fly</name>
    <name type="synonym">Idiomyia grimshawi</name>
    <dbReference type="NCBI Taxonomy" id="7222"/>
    <lineage>
        <taxon>Eukaryota</taxon>
        <taxon>Metazoa</taxon>
        <taxon>Ecdysozoa</taxon>
        <taxon>Arthropoda</taxon>
        <taxon>Hexapoda</taxon>
        <taxon>Insecta</taxon>
        <taxon>Pterygota</taxon>
        <taxon>Neoptera</taxon>
        <taxon>Endopterygota</taxon>
        <taxon>Diptera</taxon>
        <taxon>Brachycera</taxon>
        <taxon>Muscomorpha</taxon>
        <taxon>Ephydroidea</taxon>
        <taxon>Drosophilidae</taxon>
        <taxon>Drosophila</taxon>
        <taxon>Hawaiian Drosophila</taxon>
    </lineage>
</organism>
<dbReference type="GO" id="GO:2000035">
    <property type="term" value="P:regulation of stem cell division"/>
    <property type="evidence" value="ECO:0007669"/>
    <property type="project" value="EnsemblMetazoa"/>
</dbReference>
<reference evidence="10 11" key="1">
    <citation type="journal article" date="2007" name="Nature">
        <title>Evolution of genes and genomes on the Drosophila phylogeny.</title>
        <authorList>
            <consortium name="Drosophila 12 Genomes Consortium"/>
            <person name="Clark A.G."/>
            <person name="Eisen M.B."/>
            <person name="Smith D.R."/>
            <person name="Bergman C.M."/>
            <person name="Oliver B."/>
            <person name="Markow T.A."/>
            <person name="Kaufman T.C."/>
            <person name="Kellis M."/>
            <person name="Gelbart W."/>
            <person name="Iyer V.N."/>
            <person name="Pollard D.A."/>
            <person name="Sackton T.B."/>
            <person name="Larracuente A.M."/>
            <person name="Singh N.D."/>
            <person name="Abad J.P."/>
            <person name="Abt D.N."/>
            <person name="Adryan B."/>
            <person name="Aguade M."/>
            <person name="Akashi H."/>
            <person name="Anderson W.W."/>
            <person name="Aquadro C.F."/>
            <person name="Ardell D.H."/>
            <person name="Arguello R."/>
            <person name="Artieri C.G."/>
            <person name="Barbash D.A."/>
            <person name="Barker D."/>
            <person name="Barsanti P."/>
            <person name="Batterham P."/>
            <person name="Batzoglou S."/>
            <person name="Begun D."/>
            <person name="Bhutkar A."/>
            <person name="Blanco E."/>
            <person name="Bosak S.A."/>
            <person name="Bradley R.K."/>
            <person name="Brand A.D."/>
            <person name="Brent M.R."/>
            <person name="Brooks A.N."/>
            <person name="Brown R.H."/>
            <person name="Butlin R.K."/>
            <person name="Caggese C."/>
            <person name="Calvi B.R."/>
            <person name="Bernardo de Carvalho A."/>
            <person name="Caspi A."/>
            <person name="Castrezana S."/>
            <person name="Celniker S.E."/>
            <person name="Chang J.L."/>
            <person name="Chapple C."/>
            <person name="Chatterji S."/>
            <person name="Chinwalla A."/>
            <person name="Civetta A."/>
            <person name="Clifton S.W."/>
            <person name="Comeron J.M."/>
            <person name="Costello J.C."/>
            <person name="Coyne J.A."/>
            <person name="Daub J."/>
            <person name="David R.G."/>
            <person name="Delcher A.L."/>
            <person name="Delehaunty K."/>
            <person name="Do C.B."/>
            <person name="Ebling H."/>
            <person name="Edwards K."/>
            <person name="Eickbush T."/>
            <person name="Evans J.D."/>
            <person name="Filipski A."/>
            <person name="Findeiss S."/>
            <person name="Freyhult E."/>
            <person name="Fulton L."/>
            <person name="Fulton R."/>
            <person name="Garcia A.C."/>
            <person name="Gardiner A."/>
            <person name="Garfield D.A."/>
            <person name="Garvin B.E."/>
            <person name="Gibson G."/>
            <person name="Gilbert D."/>
            <person name="Gnerre S."/>
            <person name="Godfrey J."/>
            <person name="Good R."/>
            <person name="Gotea V."/>
            <person name="Gravely B."/>
            <person name="Greenberg A.J."/>
            <person name="Griffiths-Jones S."/>
            <person name="Gross S."/>
            <person name="Guigo R."/>
            <person name="Gustafson E.A."/>
            <person name="Haerty W."/>
            <person name="Hahn M.W."/>
            <person name="Halligan D.L."/>
            <person name="Halpern A.L."/>
            <person name="Halter G.M."/>
            <person name="Han M.V."/>
            <person name="Heger A."/>
            <person name="Hillier L."/>
            <person name="Hinrichs A.S."/>
            <person name="Holmes I."/>
            <person name="Hoskins R.A."/>
            <person name="Hubisz M.J."/>
            <person name="Hultmark D."/>
            <person name="Huntley M.A."/>
            <person name="Jaffe D.B."/>
            <person name="Jagadeeshan S."/>
            <person name="Jeck W.R."/>
            <person name="Johnson J."/>
            <person name="Jones C.D."/>
            <person name="Jordan W.C."/>
            <person name="Karpen G.H."/>
            <person name="Kataoka E."/>
            <person name="Keightley P.D."/>
            <person name="Kheradpour P."/>
            <person name="Kirkness E.F."/>
            <person name="Koerich L.B."/>
            <person name="Kristiansen K."/>
            <person name="Kudrna D."/>
            <person name="Kulathinal R.J."/>
            <person name="Kumar S."/>
            <person name="Kwok R."/>
            <person name="Lander E."/>
            <person name="Langley C.H."/>
            <person name="Lapoint R."/>
            <person name="Lazzaro B.P."/>
            <person name="Lee S.J."/>
            <person name="Levesque L."/>
            <person name="Li R."/>
            <person name="Lin C.F."/>
            <person name="Lin M.F."/>
            <person name="Lindblad-Toh K."/>
            <person name="Llopart A."/>
            <person name="Long M."/>
            <person name="Low L."/>
            <person name="Lozovsky E."/>
            <person name="Lu J."/>
            <person name="Luo M."/>
            <person name="Machado C.A."/>
            <person name="Makalowski W."/>
            <person name="Marzo M."/>
            <person name="Matsuda M."/>
            <person name="Matzkin L."/>
            <person name="McAllister B."/>
            <person name="McBride C.S."/>
            <person name="McKernan B."/>
            <person name="McKernan K."/>
            <person name="Mendez-Lago M."/>
            <person name="Minx P."/>
            <person name="Mollenhauer M.U."/>
            <person name="Montooth K."/>
            <person name="Mount S.M."/>
            <person name="Mu X."/>
            <person name="Myers E."/>
            <person name="Negre B."/>
            <person name="Newfeld S."/>
            <person name="Nielsen R."/>
            <person name="Noor M.A."/>
            <person name="O'Grady P."/>
            <person name="Pachter L."/>
            <person name="Papaceit M."/>
            <person name="Parisi M.J."/>
            <person name="Parisi M."/>
            <person name="Parts L."/>
            <person name="Pedersen J.S."/>
            <person name="Pesole G."/>
            <person name="Phillippy A.M."/>
            <person name="Ponting C.P."/>
            <person name="Pop M."/>
            <person name="Porcelli D."/>
            <person name="Powell J.R."/>
            <person name="Prohaska S."/>
            <person name="Pruitt K."/>
            <person name="Puig M."/>
            <person name="Quesneville H."/>
            <person name="Ram K.R."/>
            <person name="Rand D."/>
            <person name="Rasmussen M.D."/>
            <person name="Reed L.K."/>
            <person name="Reenan R."/>
            <person name="Reily A."/>
            <person name="Remington K.A."/>
            <person name="Rieger T.T."/>
            <person name="Ritchie M.G."/>
            <person name="Robin C."/>
            <person name="Rogers Y.H."/>
            <person name="Rohde C."/>
            <person name="Rozas J."/>
            <person name="Rubenfield M.J."/>
            <person name="Ruiz A."/>
            <person name="Russo S."/>
            <person name="Salzberg S.L."/>
            <person name="Sanchez-Gracia A."/>
            <person name="Saranga D.J."/>
            <person name="Sato H."/>
            <person name="Schaeffer S.W."/>
            <person name="Schatz M.C."/>
            <person name="Schlenke T."/>
            <person name="Schwartz R."/>
            <person name="Segarra C."/>
            <person name="Singh R.S."/>
            <person name="Sirot L."/>
            <person name="Sirota M."/>
            <person name="Sisneros N.B."/>
            <person name="Smith C.D."/>
            <person name="Smith T.F."/>
            <person name="Spieth J."/>
            <person name="Stage D.E."/>
            <person name="Stark A."/>
            <person name="Stephan W."/>
            <person name="Strausberg R.L."/>
            <person name="Strempel S."/>
            <person name="Sturgill D."/>
            <person name="Sutton G."/>
            <person name="Sutton G.G."/>
            <person name="Tao W."/>
            <person name="Teichmann S."/>
            <person name="Tobari Y.N."/>
            <person name="Tomimura Y."/>
            <person name="Tsolas J.M."/>
            <person name="Valente V.L."/>
            <person name="Venter E."/>
            <person name="Venter J.C."/>
            <person name="Vicario S."/>
            <person name="Vieira F.G."/>
            <person name="Vilella A.J."/>
            <person name="Villasante A."/>
            <person name="Walenz B."/>
            <person name="Wang J."/>
            <person name="Wasserman M."/>
            <person name="Watts T."/>
            <person name="Wilson D."/>
            <person name="Wilson R.K."/>
            <person name="Wing R.A."/>
            <person name="Wolfner M.F."/>
            <person name="Wong A."/>
            <person name="Wong G.K."/>
            <person name="Wu C.I."/>
            <person name="Wu G."/>
            <person name="Yamamoto D."/>
            <person name="Yang H.P."/>
            <person name="Yang S.P."/>
            <person name="Yorke J.A."/>
            <person name="Yoshida K."/>
            <person name="Zdobnov E."/>
            <person name="Zhang P."/>
            <person name="Zhang Y."/>
            <person name="Zimin A.V."/>
            <person name="Baldwin J."/>
            <person name="Abdouelleil A."/>
            <person name="Abdulkadir J."/>
            <person name="Abebe A."/>
            <person name="Abera B."/>
            <person name="Abreu J."/>
            <person name="Acer S.C."/>
            <person name="Aftuck L."/>
            <person name="Alexander A."/>
            <person name="An P."/>
            <person name="Anderson E."/>
            <person name="Anderson S."/>
            <person name="Arachi H."/>
            <person name="Azer M."/>
            <person name="Bachantsang P."/>
            <person name="Barry A."/>
            <person name="Bayul T."/>
            <person name="Berlin A."/>
            <person name="Bessette D."/>
            <person name="Bloom T."/>
            <person name="Blye J."/>
            <person name="Boguslavskiy L."/>
            <person name="Bonnet C."/>
            <person name="Boukhgalter B."/>
            <person name="Bourzgui I."/>
            <person name="Brown A."/>
            <person name="Cahill P."/>
            <person name="Channer S."/>
            <person name="Cheshatsang Y."/>
            <person name="Chuda L."/>
            <person name="Citroen M."/>
            <person name="Collymore A."/>
            <person name="Cooke P."/>
            <person name="Costello M."/>
            <person name="D'Aco K."/>
            <person name="Daza R."/>
            <person name="De Haan G."/>
            <person name="DeGray S."/>
            <person name="DeMaso C."/>
            <person name="Dhargay N."/>
            <person name="Dooley K."/>
            <person name="Dooley E."/>
            <person name="Doricent M."/>
            <person name="Dorje P."/>
            <person name="Dorjee K."/>
            <person name="Dupes A."/>
            <person name="Elong R."/>
            <person name="Falk J."/>
            <person name="Farina A."/>
            <person name="Faro S."/>
            <person name="Ferguson D."/>
            <person name="Fisher S."/>
            <person name="Foley C.D."/>
            <person name="Franke A."/>
            <person name="Friedrich D."/>
            <person name="Gadbois L."/>
            <person name="Gearin G."/>
            <person name="Gearin C.R."/>
            <person name="Giannoukos G."/>
            <person name="Goode T."/>
            <person name="Graham J."/>
            <person name="Grandbois E."/>
            <person name="Grewal S."/>
            <person name="Gyaltsen K."/>
            <person name="Hafez N."/>
            <person name="Hagos B."/>
            <person name="Hall J."/>
            <person name="Henson C."/>
            <person name="Hollinger A."/>
            <person name="Honan T."/>
            <person name="Huard M.D."/>
            <person name="Hughes L."/>
            <person name="Hurhula B."/>
            <person name="Husby M.E."/>
            <person name="Kamat A."/>
            <person name="Kanga B."/>
            <person name="Kashin S."/>
            <person name="Khazanovich D."/>
            <person name="Kisner P."/>
            <person name="Lance K."/>
            <person name="Lara M."/>
            <person name="Lee W."/>
            <person name="Lennon N."/>
            <person name="Letendre F."/>
            <person name="LeVine R."/>
            <person name="Lipovsky A."/>
            <person name="Liu X."/>
            <person name="Liu J."/>
            <person name="Liu S."/>
            <person name="Lokyitsang T."/>
            <person name="Lokyitsang Y."/>
            <person name="Lubonja R."/>
            <person name="Lui A."/>
            <person name="MacDonald P."/>
            <person name="Magnisalis V."/>
            <person name="Maru K."/>
            <person name="Matthews C."/>
            <person name="McCusker W."/>
            <person name="McDonough S."/>
            <person name="Mehta T."/>
            <person name="Meldrim J."/>
            <person name="Meneus L."/>
            <person name="Mihai O."/>
            <person name="Mihalev A."/>
            <person name="Mihova T."/>
            <person name="Mittelman R."/>
            <person name="Mlenga V."/>
            <person name="Montmayeur A."/>
            <person name="Mulrain L."/>
            <person name="Navidi A."/>
            <person name="Naylor J."/>
            <person name="Negash T."/>
            <person name="Nguyen T."/>
            <person name="Nguyen N."/>
            <person name="Nicol R."/>
            <person name="Norbu C."/>
            <person name="Norbu N."/>
            <person name="Novod N."/>
            <person name="O'Neill B."/>
            <person name="Osman S."/>
            <person name="Markiewicz E."/>
            <person name="Oyono O.L."/>
            <person name="Patti C."/>
            <person name="Phunkhang P."/>
            <person name="Pierre F."/>
            <person name="Priest M."/>
            <person name="Raghuraman S."/>
            <person name="Rege F."/>
            <person name="Reyes R."/>
            <person name="Rise C."/>
            <person name="Rogov P."/>
            <person name="Ross K."/>
            <person name="Ryan E."/>
            <person name="Settipalli S."/>
            <person name="Shea T."/>
            <person name="Sherpa N."/>
            <person name="Shi L."/>
            <person name="Shih D."/>
            <person name="Sparrow T."/>
            <person name="Spaulding J."/>
            <person name="Stalker J."/>
            <person name="Stange-Thomann N."/>
            <person name="Stavropoulos S."/>
            <person name="Stone C."/>
            <person name="Strader C."/>
            <person name="Tesfaye S."/>
            <person name="Thomson T."/>
            <person name="Thoulutsang Y."/>
            <person name="Thoulutsang D."/>
            <person name="Topham K."/>
            <person name="Topping I."/>
            <person name="Tsamla T."/>
            <person name="Vassiliev H."/>
            <person name="Vo A."/>
            <person name="Wangchuk T."/>
            <person name="Wangdi T."/>
            <person name="Weiand M."/>
            <person name="Wilkinson J."/>
            <person name="Wilson A."/>
            <person name="Yadav S."/>
            <person name="Young G."/>
            <person name="Yu Q."/>
            <person name="Zembek L."/>
            <person name="Zhong D."/>
            <person name="Zimmer A."/>
            <person name="Zwirko Z."/>
            <person name="Jaffe D.B."/>
            <person name="Alvarez P."/>
            <person name="Brockman W."/>
            <person name="Butler J."/>
            <person name="Chin C."/>
            <person name="Gnerre S."/>
            <person name="Grabherr M."/>
            <person name="Kleber M."/>
            <person name="Mauceli E."/>
            <person name="MacCallum I."/>
        </authorList>
    </citation>
    <scope>NUCLEOTIDE SEQUENCE [LARGE SCALE GENOMIC DNA]</scope>
    <source>
        <strain evidence="11">Tucson 15287-2541.00</strain>
    </source>
</reference>
<dbReference type="InterPro" id="IPR001223">
    <property type="entry name" value="Glyco_hydro18_cat"/>
</dbReference>
<feature type="domain" description="GH18" evidence="9">
    <location>
        <begin position="23"/>
        <end position="440"/>
    </location>
</feature>
<keyword evidence="11" id="KW-1185">Reference proteome</keyword>
<dbReference type="GO" id="GO:0004568">
    <property type="term" value="F:chitinase activity"/>
    <property type="evidence" value="ECO:0007669"/>
    <property type="project" value="TreeGrafter"/>
</dbReference>
<evidence type="ECO:0000256" key="2">
    <source>
        <dbReference type="ARBA" id="ARBA00006606"/>
    </source>
</evidence>
<evidence type="ECO:0000256" key="7">
    <source>
        <dbReference type="ARBA" id="ARBA00023180"/>
    </source>
</evidence>
<keyword evidence="6" id="KW-1015">Disulfide bond</keyword>
<dbReference type="SUPFAM" id="SSF54556">
    <property type="entry name" value="Chitinase insertion domain"/>
    <property type="match status" value="1"/>
</dbReference>
<dbReference type="OMA" id="SIKYFMG"/>
<dbReference type="InterPro" id="IPR050314">
    <property type="entry name" value="Glycosyl_Hydrlase_18"/>
</dbReference>
<dbReference type="GO" id="GO:1990399">
    <property type="term" value="P:epithelium regeneration"/>
    <property type="evidence" value="ECO:0007669"/>
    <property type="project" value="EnsemblMetazoa"/>
</dbReference>
<dbReference type="GO" id="GO:0007444">
    <property type="term" value="P:imaginal disc development"/>
    <property type="evidence" value="ECO:0007669"/>
    <property type="project" value="EnsemblMetazoa"/>
</dbReference>
<dbReference type="GO" id="GO:0005975">
    <property type="term" value="P:carbohydrate metabolic process"/>
    <property type="evidence" value="ECO:0007669"/>
    <property type="project" value="InterPro"/>
</dbReference>
<evidence type="ECO:0000256" key="4">
    <source>
        <dbReference type="ARBA" id="ARBA00022525"/>
    </source>
</evidence>
<dbReference type="FunFam" id="3.20.20.80:FF:000071">
    <property type="entry name" value="Imaginal disc growth factor"/>
    <property type="match status" value="1"/>
</dbReference>
<feature type="signal peptide" evidence="8">
    <location>
        <begin position="1"/>
        <end position="17"/>
    </location>
</feature>
<dbReference type="GO" id="GO:0018990">
    <property type="term" value="P:ecdysis, chitin-based cuticle"/>
    <property type="evidence" value="ECO:0007669"/>
    <property type="project" value="EnsemblMetazoa"/>
</dbReference>
<dbReference type="SMART" id="SM00636">
    <property type="entry name" value="Glyco_18"/>
    <property type="match status" value="1"/>
</dbReference>
<dbReference type="Proteomes" id="UP000001070">
    <property type="component" value="Unassembled WGS sequence"/>
</dbReference>
<dbReference type="Gene3D" id="3.20.20.80">
    <property type="entry name" value="Glycosidases"/>
    <property type="match status" value="1"/>
</dbReference>
<dbReference type="HOGENOM" id="CLU_002833_3_2_1"/>
<evidence type="ECO:0000256" key="1">
    <source>
        <dbReference type="ARBA" id="ARBA00004613"/>
    </source>
</evidence>
<dbReference type="InParanoid" id="B4JZ66"/>
<dbReference type="FunCoup" id="B4JZ66">
    <property type="interactions" value="8"/>
</dbReference>
<dbReference type="GO" id="GO:0008084">
    <property type="term" value="F:imaginal disc growth factor receptor binding"/>
    <property type="evidence" value="ECO:0007669"/>
    <property type="project" value="EnsemblMetazoa"/>
</dbReference>
<dbReference type="OrthoDB" id="76388at2759"/>
<dbReference type="PANTHER" id="PTHR11177">
    <property type="entry name" value="CHITINASE"/>
    <property type="match status" value="1"/>
</dbReference>
<comment type="similarity">
    <text evidence="2">Belongs to the glycosyl hydrolase 18 family. IDGF subfamily.</text>
</comment>
<keyword evidence="5 8" id="KW-0732">Signal</keyword>
<proteinExistence type="inferred from homology"/>
<comment type="subcellular location">
    <subcellularLocation>
        <location evidence="1">Secreted</location>
    </subcellularLocation>
</comment>
<dbReference type="AlphaFoldDB" id="B4JZ66"/>
<dbReference type="SUPFAM" id="SSF51445">
    <property type="entry name" value="(Trans)glycosidases"/>
    <property type="match status" value="1"/>
</dbReference>
<dbReference type="InterPro" id="IPR011583">
    <property type="entry name" value="Chitinase_II/V-like_cat"/>
</dbReference>
<dbReference type="GO" id="GO:0040003">
    <property type="term" value="P:chitin-based cuticle development"/>
    <property type="evidence" value="ECO:0007669"/>
    <property type="project" value="EnsemblMetazoa"/>
</dbReference>
<evidence type="ECO:0000256" key="5">
    <source>
        <dbReference type="ARBA" id="ARBA00022729"/>
    </source>
</evidence>
<evidence type="ECO:0000256" key="8">
    <source>
        <dbReference type="SAM" id="SignalP"/>
    </source>
</evidence>
<name>B4JZ66_DROGR</name>
<dbReference type="EMBL" id="CH916379">
    <property type="protein sequence ID" value="EDV94175.1"/>
    <property type="molecule type" value="Genomic_DNA"/>
</dbReference>
<evidence type="ECO:0000256" key="3">
    <source>
        <dbReference type="ARBA" id="ARBA00022473"/>
    </source>
</evidence>
<evidence type="ECO:0000259" key="9">
    <source>
        <dbReference type="PROSITE" id="PS51910"/>
    </source>
</evidence>
<gene>
    <name evidence="10" type="primary">Dgri\GH25189</name>
    <name evidence="10" type="ORF">Dgri_GH25189</name>
</gene>
<dbReference type="PROSITE" id="PS51910">
    <property type="entry name" value="GH18_2"/>
    <property type="match status" value="1"/>
</dbReference>
<sequence>MKLLLWSLLGVLSLTHAAINGNSNLICYYDSRSFLRLGLAKLDTANLELAMQFCTHLVYGYVGLKPDTHEVFSLNVDLDMFHFKDITELRNKFPHLKVLLSIGGDHDVDESHPNKYLDLLEANRTAQQNFIDSSMVLLRRNGFDGLDLAFQFPKNKPRKVHGSIGSYWKQFKKLFTGDFIVDPSADQHKEQFTDLVMNLRNAYQSANLMLTLTVLPNVNSTWYFDVPKLHPKLDFINVAAFDFLTPFRNPEEADFTAPILHLDEQQRQPHLNVDFQLNYWLQHQCPPQKLHLGIASYGRAWKLTTDSGLSGLPVVPSTDGAGPGGLQVASNEGLLSWPEICAMLPFNQTAVYRGAAAPLRKVTDLTQKYGNYAMRPADENGEHGLWVSFDDPDFAGIKASYAKSKNLGGVAIFDLSCDDFRGLCTGQKYPIVRSVKYLLG</sequence>
<dbReference type="CDD" id="cd02873">
    <property type="entry name" value="GH18_IDGF"/>
    <property type="match status" value="1"/>
</dbReference>
<evidence type="ECO:0000256" key="6">
    <source>
        <dbReference type="ARBA" id="ARBA00023157"/>
    </source>
</evidence>
<protein>
    <submittedName>
        <fullName evidence="10">GH25189</fullName>
    </submittedName>
</protein>
<dbReference type="InterPro" id="IPR015520">
    <property type="entry name" value="IDGF"/>
</dbReference>
<evidence type="ECO:0000313" key="11">
    <source>
        <dbReference type="Proteomes" id="UP000001070"/>
    </source>
</evidence>
<dbReference type="InterPro" id="IPR029070">
    <property type="entry name" value="Chitinase_insertion_sf"/>
</dbReference>
<keyword evidence="4" id="KW-0964">Secreted</keyword>
<dbReference type="eggNOG" id="KOG2806">
    <property type="taxonomic scope" value="Eukaryota"/>
</dbReference>
<dbReference type="GO" id="GO:0006032">
    <property type="term" value="P:chitin catabolic process"/>
    <property type="evidence" value="ECO:0007669"/>
    <property type="project" value="TreeGrafter"/>
</dbReference>
<feature type="chain" id="PRO_5002813216" evidence="8">
    <location>
        <begin position="18"/>
        <end position="440"/>
    </location>
</feature>
<dbReference type="FunFam" id="3.10.50.10:FF:000007">
    <property type="entry name" value="chitinase-like protein Idgf4"/>
    <property type="match status" value="1"/>
</dbReference>
<dbReference type="GO" id="GO:0042060">
    <property type="term" value="P:wound healing"/>
    <property type="evidence" value="ECO:0007669"/>
    <property type="project" value="EnsemblMetazoa"/>
</dbReference>
<keyword evidence="3" id="KW-0217">Developmental protein</keyword>
<dbReference type="PhylomeDB" id="B4JZ66"/>
<accession>B4JZ66</accession>
<evidence type="ECO:0000313" key="10">
    <source>
        <dbReference type="EMBL" id="EDV94175.1"/>
    </source>
</evidence>
<dbReference type="PANTHER" id="PTHR11177:SF235">
    <property type="entry name" value="CHITINASE-LIKE PROTEIN IDGF1-RELATED"/>
    <property type="match status" value="1"/>
</dbReference>
<dbReference type="GO" id="GO:0008061">
    <property type="term" value="F:chitin binding"/>
    <property type="evidence" value="ECO:0007669"/>
    <property type="project" value="InterPro"/>
</dbReference>
<dbReference type="InterPro" id="IPR017853">
    <property type="entry name" value="GH"/>
</dbReference>
<dbReference type="GO" id="GO:0005576">
    <property type="term" value="C:extracellular region"/>
    <property type="evidence" value="ECO:0007669"/>
    <property type="project" value="UniProtKB-SubCell"/>
</dbReference>
<dbReference type="Pfam" id="PF00704">
    <property type="entry name" value="Glyco_hydro_18"/>
    <property type="match status" value="1"/>
</dbReference>
<dbReference type="STRING" id="7222.B4JZ66"/>
<dbReference type="Gene3D" id="3.10.50.10">
    <property type="match status" value="1"/>
</dbReference>
<dbReference type="SMR" id="B4JZ66"/>